<sequence length="197" mass="22365">MEEYKGPSTGPNNIELEIDNHHNQAINNRSIQDPLRYRKKALLWLILILVFIIILDITIAAILGSSNKSCDNNERSWLIVWAVINSISIVMAFCVRKFVFNGKNDKKSWALCCKITYLIVLCFNLVWIIVGSVQLFTDDSCYDTYYSMFAIVLAILVMSYIGISFFILACCAACVFGVGLSFVPGMRLRKQQRNNNS</sequence>
<protein>
    <recommendedName>
        <fullName evidence="4">Transmembrane protein</fullName>
    </recommendedName>
</protein>
<keyword evidence="1" id="KW-0812">Transmembrane</keyword>
<name>A0A1R2B3Q8_9CILI</name>
<evidence type="ECO:0000313" key="3">
    <source>
        <dbReference type="Proteomes" id="UP000187209"/>
    </source>
</evidence>
<dbReference type="Proteomes" id="UP000187209">
    <property type="component" value="Unassembled WGS sequence"/>
</dbReference>
<dbReference type="EMBL" id="MPUH01001008">
    <property type="protein sequence ID" value="OMJ71260.1"/>
    <property type="molecule type" value="Genomic_DNA"/>
</dbReference>
<gene>
    <name evidence="2" type="ORF">SteCoe_30585</name>
</gene>
<dbReference type="AlphaFoldDB" id="A0A1R2B3Q8"/>
<feature type="transmembrane region" description="Helical" evidence="1">
    <location>
        <begin position="41"/>
        <end position="64"/>
    </location>
</feature>
<keyword evidence="1" id="KW-1133">Transmembrane helix</keyword>
<evidence type="ECO:0008006" key="4">
    <source>
        <dbReference type="Google" id="ProtNLM"/>
    </source>
</evidence>
<keyword evidence="1" id="KW-0472">Membrane</keyword>
<comment type="caution">
    <text evidence="2">The sequence shown here is derived from an EMBL/GenBank/DDBJ whole genome shotgun (WGS) entry which is preliminary data.</text>
</comment>
<evidence type="ECO:0000256" key="1">
    <source>
        <dbReference type="SAM" id="Phobius"/>
    </source>
</evidence>
<keyword evidence="3" id="KW-1185">Reference proteome</keyword>
<evidence type="ECO:0000313" key="2">
    <source>
        <dbReference type="EMBL" id="OMJ71260.1"/>
    </source>
</evidence>
<feature type="transmembrane region" description="Helical" evidence="1">
    <location>
        <begin position="111"/>
        <end position="130"/>
    </location>
</feature>
<accession>A0A1R2B3Q8</accession>
<organism evidence="2 3">
    <name type="scientific">Stentor coeruleus</name>
    <dbReference type="NCBI Taxonomy" id="5963"/>
    <lineage>
        <taxon>Eukaryota</taxon>
        <taxon>Sar</taxon>
        <taxon>Alveolata</taxon>
        <taxon>Ciliophora</taxon>
        <taxon>Postciliodesmatophora</taxon>
        <taxon>Heterotrichea</taxon>
        <taxon>Heterotrichida</taxon>
        <taxon>Stentoridae</taxon>
        <taxon>Stentor</taxon>
    </lineage>
</organism>
<feature type="transmembrane region" description="Helical" evidence="1">
    <location>
        <begin position="150"/>
        <end position="183"/>
    </location>
</feature>
<reference evidence="2 3" key="1">
    <citation type="submission" date="2016-11" db="EMBL/GenBank/DDBJ databases">
        <title>The macronuclear genome of Stentor coeruleus: a giant cell with tiny introns.</title>
        <authorList>
            <person name="Slabodnick M."/>
            <person name="Ruby J.G."/>
            <person name="Reiff S.B."/>
            <person name="Swart E.C."/>
            <person name="Gosai S."/>
            <person name="Prabakaran S."/>
            <person name="Witkowska E."/>
            <person name="Larue G.E."/>
            <person name="Fisher S."/>
            <person name="Freeman R.M."/>
            <person name="Gunawardena J."/>
            <person name="Chu W."/>
            <person name="Stover N.A."/>
            <person name="Gregory B.D."/>
            <person name="Nowacki M."/>
            <person name="Derisi J."/>
            <person name="Roy S.W."/>
            <person name="Marshall W.F."/>
            <person name="Sood P."/>
        </authorList>
    </citation>
    <scope>NUCLEOTIDE SEQUENCE [LARGE SCALE GENOMIC DNA]</scope>
    <source>
        <strain evidence="2">WM001</strain>
    </source>
</reference>
<proteinExistence type="predicted"/>
<feature type="transmembrane region" description="Helical" evidence="1">
    <location>
        <begin position="76"/>
        <end position="99"/>
    </location>
</feature>